<gene>
    <name evidence="1" type="ORF">UFOPK3268_00820</name>
</gene>
<evidence type="ECO:0000313" key="1">
    <source>
        <dbReference type="EMBL" id="CAB4849624.1"/>
    </source>
</evidence>
<dbReference type="EMBL" id="CAFBIZ010000091">
    <property type="protein sequence ID" value="CAB4849624.1"/>
    <property type="molecule type" value="Genomic_DNA"/>
</dbReference>
<proteinExistence type="predicted"/>
<organism evidence="1">
    <name type="scientific">freshwater metagenome</name>
    <dbReference type="NCBI Taxonomy" id="449393"/>
    <lineage>
        <taxon>unclassified sequences</taxon>
        <taxon>metagenomes</taxon>
        <taxon>ecological metagenomes</taxon>
    </lineage>
</organism>
<dbReference type="AlphaFoldDB" id="A0A6J7BXN3"/>
<reference evidence="1" key="1">
    <citation type="submission" date="2020-05" db="EMBL/GenBank/DDBJ databases">
        <authorList>
            <person name="Chiriac C."/>
            <person name="Salcher M."/>
            <person name="Ghai R."/>
            <person name="Kavagutti S V."/>
        </authorList>
    </citation>
    <scope>NUCLEOTIDE SEQUENCE</scope>
</reference>
<sequence length="301" mass="33070">MLDTEPLLLVHDDQAKVLEPDLSTEESVRADDDINRSVRDPGDNLARLLLGLEPRERRHLHRECGIALGERRHVLLNEKCGRYQDRDLLAVLHRLEGSPDGNLRLAVTDVTTDEAIHGNQVLHIGLDLVDTRELIRSFVVGEGVLELALPDGVSAELVALARHACGVQLDQLTRDLTHGLAGARLRLRPVGATESMHTRSLASDIARDLVELVGRDIEAIARLSALGRCVLEHEVFTRGTRDGALHHLDIAPNPVLFVHDEVTGLELQGINRLAPTGRHLAGVSRGRLLADEVSLSEDRES</sequence>
<accession>A0A6J7BXN3</accession>
<name>A0A6J7BXN3_9ZZZZ</name>
<protein>
    <submittedName>
        <fullName evidence="1">Unannotated protein</fullName>
    </submittedName>
</protein>